<evidence type="ECO:0000313" key="3">
    <source>
        <dbReference type="Proteomes" id="UP000639274"/>
    </source>
</evidence>
<dbReference type="Proteomes" id="UP000639274">
    <property type="component" value="Chromosome"/>
</dbReference>
<accession>A0A974Y017</accession>
<dbReference type="KEGG" id="lsf:I8J32_003040"/>
<evidence type="ECO:0000313" key="2">
    <source>
        <dbReference type="EMBL" id="QSX78917.1"/>
    </source>
</evidence>
<feature type="chain" id="PRO_5037202572" description="DUF305 domain-containing protein" evidence="1">
    <location>
        <begin position="21"/>
        <end position="212"/>
    </location>
</feature>
<proteinExistence type="predicted"/>
<evidence type="ECO:0008006" key="4">
    <source>
        <dbReference type="Google" id="ProtNLM"/>
    </source>
</evidence>
<name>A0A974Y017_9GAMM</name>
<dbReference type="AlphaFoldDB" id="A0A974Y017"/>
<organism evidence="2 3">
    <name type="scientific">Agrilutibacter solisilvae</name>
    <dbReference type="NCBI Taxonomy" id="2763317"/>
    <lineage>
        <taxon>Bacteria</taxon>
        <taxon>Pseudomonadati</taxon>
        <taxon>Pseudomonadota</taxon>
        <taxon>Gammaproteobacteria</taxon>
        <taxon>Lysobacterales</taxon>
        <taxon>Lysobacteraceae</taxon>
        <taxon>Agrilutibacter</taxon>
    </lineage>
</organism>
<dbReference type="RefSeq" id="WP_200615267.1">
    <property type="nucleotide sequence ID" value="NZ_CP071518.1"/>
</dbReference>
<dbReference type="EMBL" id="CP071518">
    <property type="protein sequence ID" value="QSX78917.1"/>
    <property type="molecule type" value="Genomic_DNA"/>
</dbReference>
<sequence>MKYLTFLLISGLLVPPGVQAHDAAHGAPAATAATPAPKLQATLRTLWHGHVDRTRQYALAVHANDARRSEAAASAVVANARQLADAVGSFYGAPAGERMLALLAGHWGAVKAMTDAGHGGNRAAGEAAMATLTQNAGEIAVFLSSANPYLPQDAVRGLLLAHGAHHAAQIEQLMRGDRAAEAKTWAAMQAHMDVIADAMAGALAKQFPGKVS</sequence>
<protein>
    <recommendedName>
        <fullName evidence="4">DUF305 domain-containing protein</fullName>
    </recommendedName>
</protein>
<keyword evidence="1" id="KW-0732">Signal</keyword>
<keyword evidence="3" id="KW-1185">Reference proteome</keyword>
<reference evidence="2 3" key="1">
    <citation type="submission" date="2021-03" db="EMBL/GenBank/DDBJ databases">
        <title>Lysobacter sp. nov. isolated from soil of gangwondo yeongwol, south Korea.</title>
        <authorList>
            <person name="Kim K.R."/>
            <person name="Kim K.H."/>
            <person name="Jeon C.O."/>
        </authorList>
    </citation>
    <scope>NUCLEOTIDE SEQUENCE [LARGE SCALE GENOMIC DNA]</scope>
    <source>
        <strain evidence="2 3">R19</strain>
    </source>
</reference>
<evidence type="ECO:0000256" key="1">
    <source>
        <dbReference type="SAM" id="SignalP"/>
    </source>
</evidence>
<gene>
    <name evidence="2" type="ORF">I8J32_003040</name>
</gene>
<feature type="signal peptide" evidence="1">
    <location>
        <begin position="1"/>
        <end position="20"/>
    </location>
</feature>